<reference evidence="14" key="1">
    <citation type="journal article" date="2006" name="Science">
        <title>Ancient noncoding elements conserved in the human genome.</title>
        <authorList>
            <person name="Venkatesh B."/>
            <person name="Kirkness E.F."/>
            <person name="Loh Y.H."/>
            <person name="Halpern A.L."/>
            <person name="Lee A.P."/>
            <person name="Johnson J."/>
            <person name="Dandona N."/>
            <person name="Viswanathan L.D."/>
            <person name="Tay A."/>
            <person name="Venter J.C."/>
            <person name="Strausberg R.L."/>
            <person name="Brenner S."/>
        </authorList>
    </citation>
    <scope>NUCLEOTIDE SEQUENCE [LARGE SCALE GENOMIC DNA]</scope>
</reference>
<evidence type="ECO:0000256" key="6">
    <source>
        <dbReference type="ARBA" id="ARBA00023128"/>
    </source>
</evidence>
<dbReference type="FunFam" id="2.30.30.40:FF:000139">
    <property type="entry name" value="Hematopoietic cell-specific Lyn substrate 1"/>
    <property type="match status" value="1"/>
</dbReference>
<dbReference type="GO" id="GO:0030854">
    <property type="term" value="P:positive regulation of granulocyte differentiation"/>
    <property type="evidence" value="ECO:0007669"/>
    <property type="project" value="UniProtKB-ARBA"/>
</dbReference>
<organism evidence="13 14">
    <name type="scientific">Callorhinchus milii</name>
    <name type="common">Ghost shark</name>
    <dbReference type="NCBI Taxonomy" id="7868"/>
    <lineage>
        <taxon>Eukaryota</taxon>
        <taxon>Metazoa</taxon>
        <taxon>Chordata</taxon>
        <taxon>Craniata</taxon>
        <taxon>Vertebrata</taxon>
        <taxon>Chondrichthyes</taxon>
        <taxon>Holocephali</taxon>
        <taxon>Chimaeriformes</taxon>
        <taxon>Callorhinchidae</taxon>
        <taxon>Callorhinchus</taxon>
    </lineage>
</organism>
<evidence type="ECO:0000259" key="12">
    <source>
        <dbReference type="PROSITE" id="PS50002"/>
    </source>
</evidence>
<accession>A0A4W3GGU9</accession>
<keyword evidence="2 11" id="KW-0728">SH3 domain</keyword>
<dbReference type="SMART" id="SM00326">
    <property type="entry name" value="SH3"/>
    <property type="match status" value="1"/>
</dbReference>
<reference evidence="14" key="3">
    <citation type="journal article" date="2014" name="Nature">
        <title>Elephant shark genome provides unique insights into gnathostome evolution.</title>
        <authorList>
            <consortium name="International Elephant Shark Genome Sequencing Consortium"/>
            <person name="Venkatesh B."/>
            <person name="Lee A.P."/>
            <person name="Ravi V."/>
            <person name="Maurya A.K."/>
            <person name="Lian M.M."/>
            <person name="Swann J.B."/>
            <person name="Ohta Y."/>
            <person name="Flajnik M.F."/>
            <person name="Sutoh Y."/>
            <person name="Kasahara M."/>
            <person name="Hoon S."/>
            <person name="Gangu V."/>
            <person name="Roy S.W."/>
            <person name="Irimia M."/>
            <person name="Korzh V."/>
            <person name="Kondrychyn I."/>
            <person name="Lim Z.W."/>
            <person name="Tay B.H."/>
            <person name="Tohari S."/>
            <person name="Kong K.W."/>
            <person name="Ho S."/>
            <person name="Lorente-Galdos B."/>
            <person name="Quilez J."/>
            <person name="Marques-Bonet T."/>
            <person name="Raney B.J."/>
            <person name="Ingham P.W."/>
            <person name="Tay A."/>
            <person name="Hillier L.W."/>
            <person name="Minx P."/>
            <person name="Boehm T."/>
            <person name="Wilson R.K."/>
            <person name="Brenner S."/>
            <person name="Warren W.C."/>
        </authorList>
    </citation>
    <scope>NUCLEOTIDE SEQUENCE [LARGE SCALE GENOMIC DNA]</scope>
</reference>
<keyword evidence="3" id="KW-0597">Phosphoprotein</keyword>
<evidence type="ECO:0000313" key="13">
    <source>
        <dbReference type="Ensembl" id="ENSCMIP00000002668.1"/>
    </source>
</evidence>
<dbReference type="PRINTS" id="PR00499">
    <property type="entry name" value="P67PHOX"/>
</dbReference>
<keyword evidence="4" id="KW-0677">Repeat</keyword>
<dbReference type="GO" id="GO:0005634">
    <property type="term" value="C:nucleus"/>
    <property type="evidence" value="ECO:0007669"/>
    <property type="project" value="UniProtKB-ARBA"/>
</dbReference>
<dbReference type="Pfam" id="PF14604">
    <property type="entry name" value="SH3_9"/>
    <property type="match status" value="1"/>
</dbReference>
<evidence type="ECO:0000256" key="1">
    <source>
        <dbReference type="ARBA" id="ARBA00004173"/>
    </source>
</evidence>
<keyword evidence="5" id="KW-0007">Acetylation</keyword>
<reference evidence="14" key="2">
    <citation type="journal article" date="2007" name="PLoS Biol.">
        <title>Survey sequencing and comparative analysis of the elephant shark (Callorhinchus milii) genome.</title>
        <authorList>
            <person name="Venkatesh B."/>
            <person name="Kirkness E.F."/>
            <person name="Loh Y.H."/>
            <person name="Halpern A.L."/>
            <person name="Lee A.P."/>
            <person name="Johnson J."/>
            <person name="Dandona N."/>
            <person name="Viswanathan L.D."/>
            <person name="Tay A."/>
            <person name="Venter J.C."/>
            <person name="Strausberg R.L."/>
            <person name="Brenner S."/>
        </authorList>
    </citation>
    <scope>NUCLEOTIDE SEQUENCE [LARGE SCALE GENOMIC DNA]</scope>
</reference>
<evidence type="ECO:0000256" key="3">
    <source>
        <dbReference type="ARBA" id="ARBA00022553"/>
    </source>
</evidence>
<comment type="subcellular location">
    <subcellularLocation>
        <location evidence="1">Mitochondrion</location>
    </subcellularLocation>
</comment>
<evidence type="ECO:0000256" key="9">
    <source>
        <dbReference type="ARBA" id="ARBA00080417"/>
    </source>
</evidence>
<dbReference type="AlphaFoldDB" id="A0A4W3GGU9"/>
<dbReference type="PANTHER" id="PTHR10829">
    <property type="entry name" value="CORTACTIN AND DREBRIN"/>
    <property type="match status" value="1"/>
</dbReference>
<dbReference type="GO" id="GO:0005886">
    <property type="term" value="C:plasma membrane"/>
    <property type="evidence" value="ECO:0007669"/>
    <property type="project" value="TreeGrafter"/>
</dbReference>
<reference evidence="13" key="5">
    <citation type="submission" date="2025-09" db="UniProtKB">
        <authorList>
            <consortium name="Ensembl"/>
        </authorList>
    </citation>
    <scope>IDENTIFICATION</scope>
</reference>
<dbReference type="GO" id="GO:0030427">
    <property type="term" value="C:site of polarized growth"/>
    <property type="evidence" value="ECO:0007669"/>
    <property type="project" value="TreeGrafter"/>
</dbReference>
<dbReference type="Proteomes" id="UP000314986">
    <property type="component" value="Unassembled WGS sequence"/>
</dbReference>
<evidence type="ECO:0000256" key="2">
    <source>
        <dbReference type="ARBA" id="ARBA00022443"/>
    </source>
</evidence>
<dbReference type="InParanoid" id="A0A4W3GGU9"/>
<dbReference type="GO" id="GO:0030833">
    <property type="term" value="P:regulation of actin filament polymerization"/>
    <property type="evidence" value="ECO:0007669"/>
    <property type="project" value="TreeGrafter"/>
</dbReference>
<dbReference type="InterPro" id="IPR001452">
    <property type="entry name" value="SH3_domain"/>
</dbReference>
<dbReference type="GO" id="GO:0030864">
    <property type="term" value="C:cortical actin cytoskeleton"/>
    <property type="evidence" value="ECO:0007669"/>
    <property type="project" value="TreeGrafter"/>
</dbReference>
<dbReference type="PROSITE" id="PS50002">
    <property type="entry name" value="SH3"/>
    <property type="match status" value="1"/>
</dbReference>
<dbReference type="STRING" id="7868.ENSCMIP00000002668"/>
<dbReference type="GO" id="GO:0051015">
    <property type="term" value="F:actin filament binding"/>
    <property type="evidence" value="ECO:0007669"/>
    <property type="project" value="TreeGrafter"/>
</dbReference>
<evidence type="ECO:0000256" key="7">
    <source>
        <dbReference type="ARBA" id="ARBA00056814"/>
    </source>
</evidence>
<evidence type="ECO:0000256" key="5">
    <source>
        <dbReference type="ARBA" id="ARBA00022990"/>
    </source>
</evidence>
<dbReference type="OMA" id="CKCCVDE"/>
<dbReference type="Ensembl" id="ENSCMIT00000002760.1">
    <property type="protein sequence ID" value="ENSCMIP00000002668.1"/>
    <property type="gene ID" value="ENSCMIG00000001593.1"/>
</dbReference>
<evidence type="ECO:0000313" key="14">
    <source>
        <dbReference type="Proteomes" id="UP000314986"/>
    </source>
</evidence>
<protein>
    <recommendedName>
        <fullName evidence="8">Hematopoietic lineage cell-specific protein</fullName>
    </recommendedName>
    <alternativeName>
        <fullName evidence="10">Hematopoietic cell-specific LYN substrate 1</fullName>
    </alternativeName>
    <alternativeName>
        <fullName evidence="9">LckBP1</fullName>
    </alternativeName>
</protein>
<evidence type="ECO:0000256" key="10">
    <source>
        <dbReference type="ARBA" id="ARBA00083918"/>
    </source>
</evidence>
<reference evidence="13" key="4">
    <citation type="submission" date="2025-08" db="UniProtKB">
        <authorList>
            <consortium name="Ensembl"/>
        </authorList>
    </citation>
    <scope>IDENTIFICATION</scope>
</reference>
<dbReference type="GO" id="GO:0016477">
    <property type="term" value="P:cell migration"/>
    <property type="evidence" value="ECO:0007669"/>
    <property type="project" value="TreeGrafter"/>
</dbReference>
<dbReference type="PRINTS" id="PR00452">
    <property type="entry name" value="SH3DOMAIN"/>
</dbReference>
<feature type="domain" description="SH3" evidence="12">
    <location>
        <begin position="28"/>
        <end position="86"/>
    </location>
</feature>
<dbReference type="GeneTree" id="ENSGT00940000158997"/>
<proteinExistence type="predicted"/>
<dbReference type="GO" id="GO:0045944">
    <property type="term" value="P:positive regulation of transcription by RNA polymerase II"/>
    <property type="evidence" value="ECO:0007669"/>
    <property type="project" value="UniProtKB-ARBA"/>
</dbReference>
<dbReference type="Gene3D" id="2.30.30.40">
    <property type="entry name" value="SH3 Domains"/>
    <property type="match status" value="1"/>
</dbReference>
<comment type="function">
    <text evidence="7">Substrate of the antigen receptor-coupled tyrosine kinase. Plays a role in antigen receptor signaling for both clonal expansion and deletion in lymphoid cells. May also be involved in the regulation of gene expression.</text>
</comment>
<evidence type="ECO:0000256" key="11">
    <source>
        <dbReference type="PROSITE-ProRule" id="PRU00192"/>
    </source>
</evidence>
<dbReference type="GO" id="GO:0005884">
    <property type="term" value="C:actin filament"/>
    <property type="evidence" value="ECO:0007669"/>
    <property type="project" value="TreeGrafter"/>
</dbReference>
<evidence type="ECO:0000256" key="8">
    <source>
        <dbReference type="ARBA" id="ARBA00074098"/>
    </source>
</evidence>
<name>A0A4W3GGU9_CALMI</name>
<dbReference type="SUPFAM" id="SSF50044">
    <property type="entry name" value="SH3-domain"/>
    <property type="match status" value="1"/>
</dbReference>
<keyword evidence="6" id="KW-0496">Mitochondrion</keyword>
<dbReference type="GO" id="GO:0005739">
    <property type="term" value="C:mitochondrion"/>
    <property type="evidence" value="ECO:0007669"/>
    <property type="project" value="UniProtKB-SubCell"/>
</dbReference>
<sequence>CGSETVRLTLLGNVCVTEDEGNIYDIADAGVTATALYDYQGEGDDEISFDPNEVITNIEMVDEGWWRGQCQGRVGLFPANYVRLNQ</sequence>
<evidence type="ECO:0000256" key="4">
    <source>
        <dbReference type="ARBA" id="ARBA00022737"/>
    </source>
</evidence>
<dbReference type="PANTHER" id="PTHR10829:SF5">
    <property type="entry name" value="HEMATOPOIETIC LINEAGE CELL-SPECIFIC PROTEIN"/>
    <property type="match status" value="1"/>
</dbReference>
<dbReference type="InterPro" id="IPR036028">
    <property type="entry name" value="SH3-like_dom_sf"/>
</dbReference>
<keyword evidence="14" id="KW-1185">Reference proteome</keyword>